<evidence type="ECO:0000256" key="1">
    <source>
        <dbReference type="SAM" id="Phobius"/>
    </source>
</evidence>
<evidence type="ECO:0000313" key="2">
    <source>
        <dbReference type="EMBL" id="RWX50808.1"/>
    </source>
</evidence>
<name>A0A444JCK9_9BACT</name>
<comment type="caution">
    <text evidence="2">The sequence shown here is derived from an EMBL/GenBank/DDBJ whole genome shotgun (WGS) entry which is preliminary data.</text>
</comment>
<dbReference type="EMBL" id="MTKR01000018">
    <property type="protein sequence ID" value="RWX50808.1"/>
    <property type="molecule type" value="Genomic_DNA"/>
</dbReference>
<dbReference type="AlphaFoldDB" id="A0A444JCK9"/>
<evidence type="ECO:0000313" key="3">
    <source>
        <dbReference type="Proteomes" id="UP000287615"/>
    </source>
</evidence>
<accession>A0A444JCK9</accession>
<keyword evidence="1" id="KW-0812">Transmembrane</keyword>
<keyword evidence="1" id="KW-0472">Membrane</keyword>
<keyword evidence="1" id="KW-1133">Transmembrane helix</keyword>
<gene>
    <name evidence="2" type="ORF">VU00_10182</name>
</gene>
<proteinExistence type="predicted"/>
<feature type="transmembrane region" description="Helical" evidence="1">
    <location>
        <begin position="44"/>
        <end position="62"/>
    </location>
</feature>
<organism evidence="2 3">
    <name type="scientific">Candidatus Electrothrix marina</name>
    <dbReference type="NCBI Taxonomy" id="1859130"/>
    <lineage>
        <taxon>Bacteria</taxon>
        <taxon>Pseudomonadati</taxon>
        <taxon>Thermodesulfobacteriota</taxon>
        <taxon>Desulfobulbia</taxon>
        <taxon>Desulfobulbales</taxon>
        <taxon>Desulfobulbaceae</taxon>
        <taxon>Candidatus Electrothrix</taxon>
    </lineage>
</organism>
<sequence length="98" mass="11067">MLDSEPCLLVLRGEVVFLAAPASVSTVPEIIRTLTKFASWAKDMLLGEAIFQVPFLFWFCLFRRVRNCSVLLLQNASSCSRDMPEVNEATLSAPFRFH</sequence>
<reference evidence="2 3" key="1">
    <citation type="submission" date="2017-01" db="EMBL/GenBank/DDBJ databases">
        <title>The cable genome- insights into the physiology and evolution of filamentous bacteria capable of sulfide oxidation via long distance electron transfer.</title>
        <authorList>
            <person name="Schreiber L."/>
            <person name="Bjerg J.T."/>
            <person name="Boggild A."/>
            <person name="Van De Vossenberg J."/>
            <person name="Meysman F."/>
            <person name="Nielsen L.P."/>
            <person name="Schramm A."/>
            <person name="Kjeldsen K.U."/>
        </authorList>
    </citation>
    <scope>NUCLEOTIDE SEQUENCE [LARGE SCALE GENOMIC DNA]</scope>
    <source>
        <strain evidence="2">A3</strain>
    </source>
</reference>
<protein>
    <submittedName>
        <fullName evidence="2">Uncharacterized protein</fullName>
    </submittedName>
</protein>
<dbReference type="Proteomes" id="UP000287615">
    <property type="component" value="Unassembled WGS sequence"/>
</dbReference>